<keyword evidence="2" id="KW-1133">Transmembrane helix</keyword>
<reference evidence="4" key="1">
    <citation type="journal article" date="2017" name="Genome Announc.">
        <title>Genome sequences of Cyberlindnera fabianii 65, Pichia kudriavzevii 129, and Saccharomyces cerevisiae 131 isolated from fermented masau fruits in Zimbabwe.</title>
        <authorList>
            <person name="van Rijswijck I.M.H."/>
            <person name="Derks M.F.L."/>
            <person name="Abee T."/>
            <person name="de Ridder D."/>
            <person name="Smid E.J."/>
        </authorList>
    </citation>
    <scope>NUCLEOTIDE SEQUENCE [LARGE SCALE GENOMIC DNA]</scope>
    <source>
        <strain evidence="4">65</strain>
    </source>
</reference>
<evidence type="ECO:0000313" key="4">
    <source>
        <dbReference type="Proteomes" id="UP000189513"/>
    </source>
</evidence>
<dbReference type="AlphaFoldDB" id="A0A1V2LEU4"/>
<proteinExistence type="predicted"/>
<dbReference type="EMBL" id="MPUK01000001">
    <property type="protein sequence ID" value="ONH70145.1"/>
    <property type="molecule type" value="Genomic_DNA"/>
</dbReference>
<feature type="region of interest" description="Disordered" evidence="1">
    <location>
        <begin position="10"/>
        <end position="42"/>
    </location>
</feature>
<evidence type="ECO:0000256" key="1">
    <source>
        <dbReference type="SAM" id="MobiDB-lite"/>
    </source>
</evidence>
<protein>
    <submittedName>
        <fullName evidence="3">Uncharacterized protein</fullName>
    </submittedName>
</protein>
<keyword evidence="2" id="KW-0812">Transmembrane</keyword>
<gene>
    <name evidence="3" type="ORF">BON22_0473</name>
</gene>
<sequence>MSQFVRKNIDIISSTSRPSSGPIPPPSPSSGSGGASSLQGAITPRNSPLVGYECGALSPLLFENYGYNNVRADPDSSLTAQSFCTALQPTTSRLAYEPTTEDSVSTVLLRSQQQQQLSNIAILPQSYESLGDIEPFGASIGTIPEVMSTSRRLIEKLKRWWRSSSPNSNPDLERQPLLPYEPTTGSDNENGGVPLGNYRLWYRYLAAVVLVLLFLVMIITGDPTLLFMVMKGLLCYILGHEAAETLFGTNFCPVIKQGKSSALI</sequence>
<evidence type="ECO:0000313" key="3">
    <source>
        <dbReference type="EMBL" id="ONH70145.1"/>
    </source>
</evidence>
<dbReference type="Proteomes" id="UP000189513">
    <property type="component" value="Unassembled WGS sequence"/>
</dbReference>
<feature type="transmembrane region" description="Helical" evidence="2">
    <location>
        <begin position="201"/>
        <end position="221"/>
    </location>
</feature>
<feature type="compositionally biased region" description="Low complexity" evidence="1">
    <location>
        <begin position="10"/>
        <end position="20"/>
    </location>
</feature>
<keyword evidence="4" id="KW-1185">Reference proteome</keyword>
<keyword evidence="2" id="KW-0472">Membrane</keyword>
<organism evidence="3 4">
    <name type="scientific">Cyberlindnera fabianii</name>
    <name type="common">Yeast</name>
    <name type="synonym">Hansenula fabianii</name>
    <dbReference type="NCBI Taxonomy" id="36022"/>
    <lineage>
        <taxon>Eukaryota</taxon>
        <taxon>Fungi</taxon>
        <taxon>Dikarya</taxon>
        <taxon>Ascomycota</taxon>
        <taxon>Saccharomycotina</taxon>
        <taxon>Saccharomycetes</taxon>
        <taxon>Phaffomycetales</taxon>
        <taxon>Phaffomycetaceae</taxon>
        <taxon>Cyberlindnera</taxon>
    </lineage>
</organism>
<accession>A0A1V2LEU4</accession>
<feature type="region of interest" description="Disordered" evidence="1">
    <location>
        <begin position="163"/>
        <end position="189"/>
    </location>
</feature>
<comment type="caution">
    <text evidence="3">The sequence shown here is derived from an EMBL/GenBank/DDBJ whole genome shotgun (WGS) entry which is preliminary data.</text>
</comment>
<name>A0A1V2LEU4_CYBFA</name>
<dbReference type="VEuPathDB" id="FungiDB:BON22_0473"/>
<evidence type="ECO:0000256" key="2">
    <source>
        <dbReference type="SAM" id="Phobius"/>
    </source>
</evidence>